<reference evidence="3" key="1">
    <citation type="submission" date="2016-10" db="EMBL/GenBank/DDBJ databases">
        <authorList>
            <person name="Varghese N."/>
            <person name="Submissions S."/>
        </authorList>
    </citation>
    <scope>NUCLEOTIDE SEQUENCE [LARGE SCALE GENOMIC DNA]</scope>
    <source>
        <strain evidence="3">CGMCC 1.12402</strain>
    </source>
</reference>
<feature type="transmembrane region" description="Helical" evidence="1">
    <location>
        <begin position="47"/>
        <end position="67"/>
    </location>
</feature>
<dbReference type="STRING" id="1267423.SAMN05216290_0585"/>
<accession>A0A1I0MRB0</accession>
<proteinExistence type="predicted"/>
<dbReference type="Proteomes" id="UP000199437">
    <property type="component" value="Unassembled WGS sequence"/>
</dbReference>
<evidence type="ECO:0000256" key="1">
    <source>
        <dbReference type="SAM" id="Phobius"/>
    </source>
</evidence>
<dbReference type="AlphaFoldDB" id="A0A1I0MRB0"/>
<organism evidence="2 3">
    <name type="scientific">Roseivirga pacifica</name>
    <dbReference type="NCBI Taxonomy" id="1267423"/>
    <lineage>
        <taxon>Bacteria</taxon>
        <taxon>Pseudomonadati</taxon>
        <taxon>Bacteroidota</taxon>
        <taxon>Cytophagia</taxon>
        <taxon>Cytophagales</taxon>
        <taxon>Roseivirgaceae</taxon>
        <taxon>Roseivirga</taxon>
    </lineage>
</organism>
<evidence type="ECO:0000313" key="3">
    <source>
        <dbReference type="Proteomes" id="UP000199437"/>
    </source>
</evidence>
<evidence type="ECO:0008006" key="4">
    <source>
        <dbReference type="Google" id="ProtNLM"/>
    </source>
</evidence>
<evidence type="ECO:0000313" key="2">
    <source>
        <dbReference type="EMBL" id="SEV90354.1"/>
    </source>
</evidence>
<keyword evidence="1" id="KW-1133">Transmembrane helix</keyword>
<keyword evidence="1" id="KW-0812">Transmembrane</keyword>
<keyword evidence="3" id="KW-1185">Reference proteome</keyword>
<protein>
    <recommendedName>
        <fullName evidence="4">DUF3899 domain-containing protein</fullName>
    </recommendedName>
</protein>
<dbReference type="EMBL" id="FOIR01000001">
    <property type="protein sequence ID" value="SEV90354.1"/>
    <property type="molecule type" value="Genomic_DNA"/>
</dbReference>
<gene>
    <name evidence="2" type="ORF">SAMN05216290_0585</name>
</gene>
<name>A0A1I0MRB0_9BACT</name>
<sequence length="72" mass="8452">MGVIGRRVVVIIGGLFRWAFYYRRKRKPLKLYFENEDGTEDLRQRKLNFTLGAFIVLTFATLVAFFFTPSLS</sequence>
<keyword evidence="1" id="KW-0472">Membrane</keyword>
<feature type="transmembrane region" description="Helical" evidence="1">
    <location>
        <begin position="6"/>
        <end position="22"/>
    </location>
</feature>